<sequence length="623" mass="65630">MREYSTPLTLDLPTAGNLTDAVVRNAERAPQRVAFSRRPPAAAPDADWDDVTAAAFLDEVRGVAKGLVALGVGAGDRVVLMSSTRYEWTLLDYAIWFAGAVTVPVYPSSPAATVELALGDSGARAALVETSDHLALVDGVRGGLDALAHVLALDEGAVDDLVRRGADVADDVLEQRRAAAGPDDPATVIYTSGTTGRPRGCVLTHGNLMTEVAVTLHELGTLFAPDAQESDDGDGGGADAGGATGGDDAAPATLLFLPLAHVLARVIQVGAVTAGVRLGHSAGAVTLAPTLRSFRPTFVLAVPRVFEKLFTTASQRATADGRGAVFDRAVTTAIAWSRALDRGRRSPVLRARHAVMERLVYRRLRDDLGGRCRFAVSGGAPLGDRLGHFYRGIGIPVLEGYGLTETTAAITTNTPEAHKVGTVGRPLPGAAVRVDDDGELLVRGGQVFAGYWDDDAATAEVLDADGWLHTGDVGEVDDEGFVRVTGRKKEILVTAGGKNVAPAVLEDGLRAHPLVSQALVVGDRQPFVAALVTLDAEALAQWAQGHGKRGGPAELARDDDLVAEVQQAVDAANAQVSKAESIRRFVVLDRDWTEEAGHLTPSLKLRRNVVVRAFRDEIADLYR</sequence>
<dbReference type="PANTHER" id="PTHR43272">
    <property type="entry name" value="LONG-CHAIN-FATTY-ACID--COA LIGASE"/>
    <property type="match status" value="1"/>
</dbReference>
<dbReference type="Pfam" id="PF23562">
    <property type="entry name" value="AMP-binding_C_3"/>
    <property type="match status" value="1"/>
</dbReference>
<evidence type="ECO:0000256" key="2">
    <source>
        <dbReference type="ARBA" id="ARBA00022598"/>
    </source>
</evidence>
<dbReference type="CDD" id="cd05907">
    <property type="entry name" value="VL_LC_FACS_like"/>
    <property type="match status" value="1"/>
</dbReference>
<keyword evidence="2" id="KW-0436">Ligase</keyword>
<comment type="caution">
    <text evidence="9">The sequence shown here is derived from an EMBL/GenBank/DDBJ whole genome shotgun (WGS) entry which is preliminary data.</text>
</comment>
<feature type="compositionally biased region" description="Gly residues" evidence="7">
    <location>
        <begin position="235"/>
        <end position="244"/>
    </location>
</feature>
<dbReference type="EMBL" id="BAABKG010000003">
    <property type="protein sequence ID" value="GAA5151409.1"/>
    <property type="molecule type" value="Genomic_DNA"/>
</dbReference>
<comment type="catalytic activity">
    <reaction evidence="5">
        <text>a long-chain fatty acid + ATP + CoA = a long-chain fatty acyl-CoA + AMP + diphosphate</text>
        <dbReference type="Rhea" id="RHEA:15421"/>
        <dbReference type="ChEBI" id="CHEBI:30616"/>
        <dbReference type="ChEBI" id="CHEBI:33019"/>
        <dbReference type="ChEBI" id="CHEBI:57287"/>
        <dbReference type="ChEBI" id="CHEBI:57560"/>
        <dbReference type="ChEBI" id="CHEBI:83139"/>
        <dbReference type="ChEBI" id="CHEBI:456215"/>
        <dbReference type="EC" id="6.2.1.3"/>
    </reaction>
    <physiologicalReaction direction="left-to-right" evidence="5">
        <dbReference type="Rhea" id="RHEA:15422"/>
    </physiologicalReaction>
</comment>
<evidence type="ECO:0000259" key="8">
    <source>
        <dbReference type="Pfam" id="PF00501"/>
    </source>
</evidence>
<evidence type="ECO:0000256" key="4">
    <source>
        <dbReference type="ARBA" id="ARBA00023098"/>
    </source>
</evidence>
<evidence type="ECO:0000256" key="5">
    <source>
        <dbReference type="ARBA" id="ARBA00024484"/>
    </source>
</evidence>
<dbReference type="InterPro" id="IPR020845">
    <property type="entry name" value="AMP-binding_CS"/>
</dbReference>
<comment type="similarity">
    <text evidence="1">Belongs to the ATP-dependent AMP-binding enzyme family.</text>
</comment>
<dbReference type="InterPro" id="IPR000873">
    <property type="entry name" value="AMP-dep_synth/lig_dom"/>
</dbReference>
<dbReference type="SUPFAM" id="SSF56801">
    <property type="entry name" value="Acetyl-CoA synthetase-like"/>
    <property type="match status" value="1"/>
</dbReference>
<dbReference type="RefSeq" id="WP_345460109.1">
    <property type="nucleotide sequence ID" value="NZ_BAABKG010000003.1"/>
</dbReference>
<protein>
    <recommendedName>
        <fullName evidence="6">Acyl-CoA synthetase</fullName>
    </recommendedName>
</protein>
<dbReference type="PROSITE" id="PS00455">
    <property type="entry name" value="AMP_BINDING"/>
    <property type="match status" value="1"/>
</dbReference>
<dbReference type="InterPro" id="IPR045851">
    <property type="entry name" value="AMP-bd_C_sf"/>
</dbReference>
<keyword evidence="10" id="KW-1185">Reference proteome</keyword>
<dbReference type="Pfam" id="PF00501">
    <property type="entry name" value="AMP-binding"/>
    <property type="match status" value="1"/>
</dbReference>
<proteinExistence type="inferred from homology"/>
<name>A0ABP9PTK6_9ACTN</name>
<dbReference type="InterPro" id="IPR042099">
    <property type="entry name" value="ANL_N_sf"/>
</dbReference>
<keyword evidence="4" id="KW-0443">Lipid metabolism</keyword>
<evidence type="ECO:0000256" key="1">
    <source>
        <dbReference type="ARBA" id="ARBA00006432"/>
    </source>
</evidence>
<dbReference type="PANTHER" id="PTHR43272:SF32">
    <property type="entry name" value="AMP-DEPENDENT SYNTHETASE_LIGASE DOMAIN-CONTAINING PROTEIN"/>
    <property type="match status" value="1"/>
</dbReference>
<keyword evidence="3" id="KW-0276">Fatty acid metabolism</keyword>
<evidence type="ECO:0000256" key="7">
    <source>
        <dbReference type="SAM" id="MobiDB-lite"/>
    </source>
</evidence>
<evidence type="ECO:0000256" key="6">
    <source>
        <dbReference type="ARBA" id="ARBA00032875"/>
    </source>
</evidence>
<organism evidence="9 10">
    <name type="scientific">Nocardioides marinquilinus</name>
    <dbReference type="NCBI Taxonomy" id="1210400"/>
    <lineage>
        <taxon>Bacteria</taxon>
        <taxon>Bacillati</taxon>
        <taxon>Actinomycetota</taxon>
        <taxon>Actinomycetes</taxon>
        <taxon>Propionibacteriales</taxon>
        <taxon>Nocardioidaceae</taxon>
        <taxon>Nocardioides</taxon>
    </lineage>
</organism>
<reference evidence="10" key="1">
    <citation type="journal article" date="2019" name="Int. J. Syst. Evol. Microbiol.">
        <title>The Global Catalogue of Microorganisms (GCM) 10K type strain sequencing project: providing services to taxonomists for standard genome sequencing and annotation.</title>
        <authorList>
            <consortium name="The Broad Institute Genomics Platform"/>
            <consortium name="The Broad Institute Genome Sequencing Center for Infectious Disease"/>
            <person name="Wu L."/>
            <person name="Ma J."/>
        </authorList>
    </citation>
    <scope>NUCLEOTIDE SEQUENCE [LARGE SCALE GENOMIC DNA]</scope>
    <source>
        <strain evidence="10">JCM 18459</strain>
    </source>
</reference>
<dbReference type="Gene3D" id="3.40.50.12780">
    <property type="entry name" value="N-terminal domain of ligase-like"/>
    <property type="match status" value="1"/>
</dbReference>
<gene>
    <name evidence="9" type="ORF">GCM10023340_30200</name>
</gene>
<dbReference type="Proteomes" id="UP001500221">
    <property type="component" value="Unassembled WGS sequence"/>
</dbReference>
<evidence type="ECO:0000313" key="10">
    <source>
        <dbReference type="Proteomes" id="UP001500221"/>
    </source>
</evidence>
<dbReference type="Gene3D" id="3.30.300.30">
    <property type="match status" value="1"/>
</dbReference>
<evidence type="ECO:0000256" key="3">
    <source>
        <dbReference type="ARBA" id="ARBA00022832"/>
    </source>
</evidence>
<feature type="domain" description="AMP-dependent synthetase/ligase" evidence="8">
    <location>
        <begin position="24"/>
        <end position="452"/>
    </location>
</feature>
<feature type="region of interest" description="Disordered" evidence="7">
    <location>
        <begin position="225"/>
        <end position="244"/>
    </location>
</feature>
<accession>A0ABP9PTK6</accession>
<evidence type="ECO:0000313" key="9">
    <source>
        <dbReference type="EMBL" id="GAA5151409.1"/>
    </source>
</evidence>